<evidence type="ECO:0000256" key="2">
    <source>
        <dbReference type="ARBA" id="ARBA00022786"/>
    </source>
</evidence>
<evidence type="ECO:0000256" key="4">
    <source>
        <dbReference type="SAM" id="MobiDB-lite"/>
    </source>
</evidence>
<dbReference type="OrthoDB" id="1699162at2759"/>
<dbReference type="Gene3D" id="3.30.710.10">
    <property type="entry name" value="Potassium Channel Kv1.1, Chain A"/>
    <property type="match status" value="1"/>
</dbReference>
<evidence type="ECO:0000259" key="5">
    <source>
        <dbReference type="PROSITE" id="PS50097"/>
    </source>
</evidence>
<dbReference type="EMBL" id="CM010716">
    <property type="protein sequence ID" value="RZC51030.1"/>
    <property type="molecule type" value="Genomic_DNA"/>
</dbReference>
<feature type="region of interest" description="Disordered" evidence="4">
    <location>
        <begin position="489"/>
        <end position="549"/>
    </location>
</feature>
<dbReference type="PROSITE" id="PS51649">
    <property type="entry name" value="NPH3"/>
    <property type="match status" value="1"/>
</dbReference>
<feature type="compositionally biased region" description="Polar residues" evidence="4">
    <location>
        <begin position="489"/>
        <end position="501"/>
    </location>
</feature>
<evidence type="ECO:0000259" key="6">
    <source>
        <dbReference type="PROSITE" id="PS51649"/>
    </source>
</evidence>
<proteinExistence type="inferred from homology"/>
<dbReference type="InterPro" id="IPR011333">
    <property type="entry name" value="SKP1/BTB/POZ_sf"/>
</dbReference>
<evidence type="ECO:0000256" key="1">
    <source>
        <dbReference type="ARBA" id="ARBA00004906"/>
    </source>
</evidence>
<comment type="pathway">
    <text evidence="1">Protein modification; protein ubiquitination.</text>
</comment>
<evidence type="ECO:0008006" key="9">
    <source>
        <dbReference type="Google" id="ProtNLM"/>
    </source>
</evidence>
<dbReference type="Pfam" id="PF00651">
    <property type="entry name" value="BTB"/>
    <property type="match status" value="1"/>
</dbReference>
<dbReference type="AlphaFoldDB" id="A0A4Y7ITB7"/>
<organism evidence="7 8">
    <name type="scientific">Papaver somniferum</name>
    <name type="common">Opium poppy</name>
    <dbReference type="NCBI Taxonomy" id="3469"/>
    <lineage>
        <taxon>Eukaryota</taxon>
        <taxon>Viridiplantae</taxon>
        <taxon>Streptophyta</taxon>
        <taxon>Embryophyta</taxon>
        <taxon>Tracheophyta</taxon>
        <taxon>Spermatophyta</taxon>
        <taxon>Magnoliopsida</taxon>
        <taxon>Ranunculales</taxon>
        <taxon>Papaveraceae</taxon>
        <taxon>Papaveroideae</taxon>
        <taxon>Papaver</taxon>
    </lineage>
</organism>
<feature type="domain" description="NPH3" evidence="6">
    <location>
        <begin position="212"/>
        <end position="486"/>
    </location>
</feature>
<dbReference type="InterPro" id="IPR027356">
    <property type="entry name" value="NPH3_dom"/>
</dbReference>
<evidence type="ECO:0000313" key="8">
    <source>
        <dbReference type="Proteomes" id="UP000316621"/>
    </source>
</evidence>
<dbReference type="GO" id="GO:0016567">
    <property type="term" value="P:protein ubiquitination"/>
    <property type="evidence" value="ECO:0007669"/>
    <property type="project" value="UniProtKB-UniPathway"/>
</dbReference>
<protein>
    <recommendedName>
        <fullName evidence="9">NPH3 domain-containing protein</fullName>
    </recommendedName>
</protein>
<comment type="similarity">
    <text evidence="3">Belongs to the NPH3 family.</text>
</comment>
<keyword evidence="8" id="KW-1185">Reference proteome</keyword>
<keyword evidence="2" id="KW-0833">Ubl conjugation pathway</keyword>
<sequence length="605" mass="68659">MLKNQTNRRRGEKMKYMKIGTRPDTFFAEEDTRSVLFDLPVDLVIQINNTKFLLHKIQLLPKCGILRQICSGSDDSNETEVELHDIPGGEEAFELCAKFCYGVTINLSAHNLVPALCAAKFLRMTESICKANFAAKLEAFFYSCILEGWKDSIVTLQTTTEVPDWSENLGITRRCIDSIVEKILIHTSKVTWSFKYTRPGYADKHHHTVPRDWWTEDISDLDIDLFRCIITAIQSINILPSTLIGEALHVYAYKWLPKISSKSSISESSVSQTEEMIQKQRKVLDSIVSMIPTERGSVSVGFLLKLLRLASLVGAHHSTKAELIRKSSRQLEDATVDDLLIPPHSSLDQHFYDINLVGVLLESFLAQWRRQGSQVESESFISIRRVGKLIDSYLQVVARDGNMPVSKILSLAESLPEIARLDHDELYKAINIYLKEHTDISKEDKKRLCRILDCQKLSPKVCAHVVKNERLPLRTVVQVLFFDQERNPKVTSRKPQPTETILENFEQPKLIQTEYNNKPEKVADKQNGQRTSEGEATTSTTEMRSHHQIMRRKHDIGVLPGSEITKAMREMAITEGASVSKLESKKETVRRSKSGNHGPSKSGTK</sequence>
<dbReference type="OMA" id="FPLVPKC"/>
<dbReference type="Proteomes" id="UP000316621">
    <property type="component" value="Chromosome 2"/>
</dbReference>
<dbReference type="InterPro" id="IPR043454">
    <property type="entry name" value="NPH3/RPT2-like"/>
</dbReference>
<dbReference type="PANTHER" id="PTHR32370">
    <property type="entry name" value="OS12G0117600 PROTEIN"/>
    <property type="match status" value="1"/>
</dbReference>
<accession>A0A4Y7ITB7</accession>
<dbReference type="Gramene" id="RZC51030">
    <property type="protein sequence ID" value="RZC51030"/>
    <property type="gene ID" value="C5167_019453"/>
</dbReference>
<evidence type="ECO:0000256" key="3">
    <source>
        <dbReference type="PROSITE-ProRule" id="PRU00982"/>
    </source>
</evidence>
<dbReference type="InterPro" id="IPR000210">
    <property type="entry name" value="BTB/POZ_dom"/>
</dbReference>
<reference evidence="7 8" key="1">
    <citation type="journal article" date="2018" name="Science">
        <title>The opium poppy genome and morphinan production.</title>
        <authorList>
            <person name="Guo L."/>
            <person name="Winzer T."/>
            <person name="Yang X."/>
            <person name="Li Y."/>
            <person name="Ning Z."/>
            <person name="He Z."/>
            <person name="Teodor R."/>
            <person name="Lu Y."/>
            <person name="Bowser T.A."/>
            <person name="Graham I.A."/>
            <person name="Ye K."/>
        </authorList>
    </citation>
    <scope>NUCLEOTIDE SEQUENCE [LARGE SCALE GENOMIC DNA]</scope>
    <source>
        <strain evidence="8">cv. HN1</strain>
        <tissue evidence="7">Leaves</tissue>
    </source>
</reference>
<dbReference type="SUPFAM" id="SSF54695">
    <property type="entry name" value="POZ domain"/>
    <property type="match status" value="1"/>
</dbReference>
<evidence type="ECO:0000313" key="7">
    <source>
        <dbReference type="EMBL" id="RZC51030.1"/>
    </source>
</evidence>
<feature type="domain" description="BTB" evidence="5">
    <location>
        <begin position="41"/>
        <end position="109"/>
    </location>
</feature>
<dbReference type="Pfam" id="PF03000">
    <property type="entry name" value="NPH3"/>
    <property type="match status" value="1"/>
</dbReference>
<feature type="region of interest" description="Disordered" evidence="4">
    <location>
        <begin position="569"/>
        <end position="605"/>
    </location>
</feature>
<gene>
    <name evidence="7" type="ORF">C5167_019453</name>
</gene>
<name>A0A4Y7ITB7_PAPSO</name>
<dbReference type="PROSITE" id="PS50097">
    <property type="entry name" value="BTB"/>
    <property type="match status" value="1"/>
</dbReference>
<feature type="compositionally biased region" description="Polar residues" evidence="4">
    <location>
        <begin position="595"/>
        <end position="605"/>
    </location>
</feature>
<dbReference type="UniPathway" id="UPA00143"/>